<comment type="caution">
    <text evidence="1">The sequence shown here is derived from an EMBL/GenBank/DDBJ whole genome shotgun (WGS) entry which is preliminary data.</text>
</comment>
<name>A0A1J4T5D1_9BACT</name>
<evidence type="ECO:0000313" key="1">
    <source>
        <dbReference type="EMBL" id="OIO07316.1"/>
    </source>
</evidence>
<dbReference type="Proteomes" id="UP000183192">
    <property type="component" value="Unassembled WGS sequence"/>
</dbReference>
<sequence>MKKNKFKKHEQKWARMALVWEEFAKPGRPSKDDIKNYELLLNIAVKNTDSPRVIILGATPELRNMLHGLSRNINAEIICVDMI</sequence>
<reference evidence="1 2" key="1">
    <citation type="journal article" date="2016" name="Environ. Microbiol.">
        <title>Genomic resolution of a cold subsurface aquifer community provides metabolic insights for novel microbes adapted to high CO concentrations.</title>
        <authorList>
            <person name="Probst A.J."/>
            <person name="Castelle C.J."/>
            <person name="Singh A."/>
            <person name="Brown C.T."/>
            <person name="Anantharaman K."/>
            <person name="Sharon I."/>
            <person name="Hug L.A."/>
            <person name="Burstein D."/>
            <person name="Emerson J.B."/>
            <person name="Thomas B.C."/>
            <person name="Banfield J.F."/>
        </authorList>
    </citation>
    <scope>NUCLEOTIDE SEQUENCE [LARGE SCALE GENOMIC DNA]</scope>
    <source>
        <strain evidence="1">CG1_02_37_44</strain>
    </source>
</reference>
<organism evidence="1 2">
    <name type="scientific">Candidatus Falkowbacteria bacterium CG1_02_37_44</name>
    <dbReference type="NCBI Taxonomy" id="1805146"/>
    <lineage>
        <taxon>Bacteria</taxon>
        <taxon>Candidatus Falkowiibacteriota</taxon>
    </lineage>
</organism>
<evidence type="ECO:0000313" key="2">
    <source>
        <dbReference type="Proteomes" id="UP000183192"/>
    </source>
</evidence>
<dbReference type="AlphaFoldDB" id="A0A1J4T5D1"/>
<gene>
    <name evidence="1" type="ORF">AUJ27_02780</name>
</gene>
<dbReference type="STRING" id="1805146.AUJ27_02780"/>
<dbReference type="EMBL" id="MNUU01000051">
    <property type="protein sequence ID" value="OIO07316.1"/>
    <property type="molecule type" value="Genomic_DNA"/>
</dbReference>
<accession>A0A1J4T5D1</accession>
<protein>
    <submittedName>
        <fullName evidence="1">Uncharacterized protein</fullName>
    </submittedName>
</protein>
<proteinExistence type="predicted"/>